<dbReference type="Proteomes" id="UP000243376">
    <property type="component" value="Unassembled WGS sequence"/>
</dbReference>
<dbReference type="PANTHER" id="PTHR37850:SF1">
    <property type="entry name" value="SAF DOMAIN PROTEIN"/>
    <property type="match status" value="1"/>
</dbReference>
<name>A0A2J6XFX3_9CHLR</name>
<proteinExistence type="predicted"/>
<reference evidence="2 3" key="1">
    <citation type="submission" date="2018-01" db="EMBL/GenBank/DDBJ databases">
        <title>Metagenomic assembled genomes from two thermal pools in the Uzon Caldera, Kamchatka, Russia.</title>
        <authorList>
            <person name="Wilkins L."/>
            <person name="Ettinger C."/>
        </authorList>
    </citation>
    <scope>NUCLEOTIDE SEQUENCE [LARGE SCALE GENOMIC DNA]</scope>
    <source>
        <strain evidence="2">ZAV-02</strain>
    </source>
</reference>
<dbReference type="Gene3D" id="3.40.50.720">
    <property type="entry name" value="NAD(P)-binding Rossmann-like Domain"/>
    <property type="match status" value="1"/>
</dbReference>
<comment type="caution">
    <text evidence="2">The sequence shown here is derived from an EMBL/GenBank/DDBJ whole genome shotgun (WGS) entry which is preliminary data.</text>
</comment>
<dbReference type="AlphaFoldDB" id="A0A2J6XFX3"/>
<dbReference type="Pfam" id="PF01488">
    <property type="entry name" value="Shikimate_DH"/>
    <property type="match status" value="1"/>
</dbReference>
<feature type="domain" description="Quinate/shikimate 5-dehydrogenase/glutamyl-tRNA reductase" evidence="1">
    <location>
        <begin position="18"/>
        <end position="63"/>
    </location>
</feature>
<sequence length="89" mass="9484">MILVDTALARAETEGRPIRVGMIGAGFMARGIALQIIRYTRGMRLVAIANRTIERAIQAYTEADVPAEAIRRATTATDLTETLAAGAPA</sequence>
<evidence type="ECO:0000259" key="1">
    <source>
        <dbReference type="Pfam" id="PF01488"/>
    </source>
</evidence>
<dbReference type="EMBL" id="PNIQ01000030">
    <property type="protein sequence ID" value="PMP87237.1"/>
    <property type="molecule type" value="Genomic_DNA"/>
</dbReference>
<gene>
    <name evidence="2" type="ORF">C0184_00380</name>
</gene>
<accession>A0A2J6XFX3</accession>
<dbReference type="InterPro" id="IPR036291">
    <property type="entry name" value="NAD(P)-bd_dom_sf"/>
</dbReference>
<feature type="non-terminal residue" evidence="2">
    <location>
        <position position="89"/>
    </location>
</feature>
<protein>
    <submittedName>
        <fullName evidence="2">NAD(P)-dependent oxidoreductase</fullName>
    </submittedName>
</protein>
<organism evidence="2 3">
    <name type="scientific">Chloroflexus aggregans</name>
    <dbReference type="NCBI Taxonomy" id="152260"/>
    <lineage>
        <taxon>Bacteria</taxon>
        <taxon>Bacillati</taxon>
        <taxon>Chloroflexota</taxon>
        <taxon>Chloroflexia</taxon>
        <taxon>Chloroflexales</taxon>
        <taxon>Chloroflexineae</taxon>
        <taxon>Chloroflexaceae</taxon>
        <taxon>Chloroflexus</taxon>
    </lineage>
</organism>
<dbReference type="InterPro" id="IPR006151">
    <property type="entry name" value="Shikm_DH/Glu-tRNA_Rdtase"/>
</dbReference>
<dbReference type="SUPFAM" id="SSF51735">
    <property type="entry name" value="NAD(P)-binding Rossmann-fold domains"/>
    <property type="match status" value="1"/>
</dbReference>
<dbReference type="PANTHER" id="PTHR37850">
    <property type="entry name" value="STRU PROTEIN"/>
    <property type="match status" value="1"/>
</dbReference>
<evidence type="ECO:0000313" key="2">
    <source>
        <dbReference type="EMBL" id="PMP87237.1"/>
    </source>
</evidence>
<evidence type="ECO:0000313" key="3">
    <source>
        <dbReference type="Proteomes" id="UP000243376"/>
    </source>
</evidence>